<protein>
    <submittedName>
        <fullName evidence="2">Ubiquitin</fullName>
    </submittedName>
</protein>
<dbReference type="InterPro" id="IPR029071">
    <property type="entry name" value="Ubiquitin-like_domsf"/>
</dbReference>
<dbReference type="InterPro" id="IPR000626">
    <property type="entry name" value="Ubiquitin-like_dom"/>
</dbReference>
<evidence type="ECO:0000259" key="1">
    <source>
        <dbReference type="PROSITE" id="PS50053"/>
    </source>
</evidence>
<proteinExistence type="evidence at transcript level"/>
<dbReference type="PROSITE" id="PS50053">
    <property type="entry name" value="UBIQUITIN_2"/>
    <property type="match status" value="1"/>
</dbReference>
<feature type="domain" description="Ubiquitin-like" evidence="1">
    <location>
        <begin position="3"/>
        <end position="80"/>
    </location>
</feature>
<dbReference type="SUPFAM" id="SSF54236">
    <property type="entry name" value="Ubiquitin-like"/>
    <property type="match status" value="1"/>
</dbReference>
<dbReference type="AlphaFoldDB" id="C3KJS2"/>
<evidence type="ECO:0000313" key="2">
    <source>
        <dbReference type="EMBL" id="ACQ58894.1"/>
    </source>
</evidence>
<dbReference type="SMART" id="SM00213">
    <property type="entry name" value="UBQ"/>
    <property type="match status" value="1"/>
</dbReference>
<sequence length="120" mass="13824">MAVKIYIKSLNGETITIHLDDLETCLVEDLKHKIQIIEGTPEVYQRLIYEDKPLEDGRTLSGYGLQNNSTLHMYLNLRGGGGVRRDFVEWVTKGAKTEVWKLCLIFKPTLETSVLHWETF</sequence>
<accession>C3KJS2</accession>
<dbReference type="Pfam" id="PF00240">
    <property type="entry name" value="ubiquitin"/>
    <property type="match status" value="1"/>
</dbReference>
<dbReference type="PRINTS" id="PR00348">
    <property type="entry name" value="UBIQUITIN"/>
</dbReference>
<dbReference type="PANTHER" id="PTHR10666">
    <property type="entry name" value="UBIQUITIN"/>
    <property type="match status" value="1"/>
</dbReference>
<dbReference type="Gene3D" id="3.10.20.90">
    <property type="entry name" value="Phosphatidylinositol 3-kinase Catalytic Subunit, Chain A, domain 1"/>
    <property type="match status" value="1"/>
</dbReference>
<organism evidence="2">
    <name type="scientific">Anoplopoma fimbria</name>
    <name type="common">Sablefish</name>
    <dbReference type="NCBI Taxonomy" id="229290"/>
    <lineage>
        <taxon>Eukaryota</taxon>
        <taxon>Metazoa</taxon>
        <taxon>Chordata</taxon>
        <taxon>Craniata</taxon>
        <taxon>Vertebrata</taxon>
        <taxon>Euteleostomi</taxon>
        <taxon>Actinopterygii</taxon>
        <taxon>Neopterygii</taxon>
        <taxon>Teleostei</taxon>
        <taxon>Neoteleostei</taxon>
        <taxon>Acanthomorphata</taxon>
        <taxon>Eupercaria</taxon>
        <taxon>Perciformes</taxon>
        <taxon>Cottioidei</taxon>
        <taxon>Anoplopomatales</taxon>
        <taxon>Anoplopomatidae</taxon>
        <taxon>Anoplopoma</taxon>
    </lineage>
</organism>
<reference evidence="2" key="1">
    <citation type="submission" date="2009-05" db="EMBL/GenBank/DDBJ databases">
        <title>Anoplopoma fimbria ESTs and full-length cDNAs.</title>
        <authorList>
            <person name="Messmer A."/>
            <person name="Rondeau E."/>
            <person name="Sanderson D."/>
            <person name="Cooper G."/>
            <person name="Leong J."/>
            <person name="Koop B.F."/>
        </authorList>
    </citation>
    <scope>NUCLEOTIDE SEQUENCE</scope>
    <source>
        <tissue evidence="2">Brain</tissue>
    </source>
</reference>
<gene>
    <name evidence="2" type="primary">UBIQ</name>
</gene>
<name>C3KJS2_ANOFI</name>
<dbReference type="EMBL" id="BT083187">
    <property type="protein sequence ID" value="ACQ58894.1"/>
    <property type="molecule type" value="mRNA"/>
</dbReference>
<dbReference type="InterPro" id="IPR050158">
    <property type="entry name" value="Ubiquitin_ubiquitin-like"/>
</dbReference>
<dbReference type="InterPro" id="IPR019956">
    <property type="entry name" value="Ubiquitin_dom"/>
</dbReference>